<reference evidence="2" key="1">
    <citation type="journal article" date="2013" name="Science">
        <title>Comparative analysis of bat genomes provides insight into the evolution of flight and immunity.</title>
        <authorList>
            <person name="Zhang G."/>
            <person name="Cowled C."/>
            <person name="Shi Z."/>
            <person name="Huang Z."/>
            <person name="Bishop-Lilly K.A."/>
            <person name="Fang X."/>
            <person name="Wynne J.W."/>
            <person name="Xiong Z."/>
            <person name="Baker M.L."/>
            <person name="Zhao W."/>
            <person name="Tachedjian M."/>
            <person name="Zhu Y."/>
            <person name="Zhou P."/>
            <person name="Jiang X."/>
            <person name="Ng J."/>
            <person name="Yang L."/>
            <person name="Wu L."/>
            <person name="Xiao J."/>
            <person name="Feng Y."/>
            <person name="Chen Y."/>
            <person name="Sun X."/>
            <person name="Zhang Y."/>
            <person name="Marsh G.A."/>
            <person name="Crameri G."/>
            <person name="Broder C.C."/>
            <person name="Frey K.G."/>
            <person name="Wang L.F."/>
            <person name="Wang J."/>
        </authorList>
    </citation>
    <scope>NUCLEOTIDE SEQUENCE [LARGE SCALE GENOMIC DNA]</scope>
</reference>
<gene>
    <name evidence="1" type="ORF">PAL_GLEAN10022973</name>
</gene>
<name>L5K5H4_PTEAL</name>
<evidence type="ECO:0000313" key="1">
    <source>
        <dbReference type="EMBL" id="ELK06607.1"/>
    </source>
</evidence>
<organism evidence="1 2">
    <name type="scientific">Pteropus alecto</name>
    <name type="common">Black flying fox</name>
    <dbReference type="NCBI Taxonomy" id="9402"/>
    <lineage>
        <taxon>Eukaryota</taxon>
        <taxon>Metazoa</taxon>
        <taxon>Chordata</taxon>
        <taxon>Craniata</taxon>
        <taxon>Vertebrata</taxon>
        <taxon>Euteleostomi</taxon>
        <taxon>Mammalia</taxon>
        <taxon>Eutheria</taxon>
        <taxon>Laurasiatheria</taxon>
        <taxon>Chiroptera</taxon>
        <taxon>Yinpterochiroptera</taxon>
        <taxon>Pteropodoidea</taxon>
        <taxon>Pteropodidae</taxon>
        <taxon>Pteropodinae</taxon>
        <taxon>Pteropus</taxon>
    </lineage>
</organism>
<proteinExistence type="predicted"/>
<dbReference type="AlphaFoldDB" id="L5K5H4"/>
<protein>
    <submittedName>
        <fullName evidence="1">Uncharacterized protein</fullName>
    </submittedName>
</protein>
<accession>L5K5H4</accession>
<dbReference type="InParanoid" id="L5K5H4"/>
<keyword evidence="2" id="KW-1185">Reference proteome</keyword>
<dbReference type="EMBL" id="KB031030">
    <property type="protein sequence ID" value="ELK06607.1"/>
    <property type="molecule type" value="Genomic_DNA"/>
</dbReference>
<dbReference type="Proteomes" id="UP000010552">
    <property type="component" value="Unassembled WGS sequence"/>
</dbReference>
<sequence>MRDSTHVGQVELLVPAEVVLVSPAVWQWGAEGRTGCRASVPAGPTEQPQHMCRTSEARAQDTVLLEPRSETHWPVPAWDTGRQQMDWRVSAG</sequence>
<evidence type="ECO:0000313" key="2">
    <source>
        <dbReference type="Proteomes" id="UP000010552"/>
    </source>
</evidence>